<sequence length="198" mass="22448">MCMFIEAVDLVVKLELIDSIEKLGLANLFEEALDTIIAFKNNHSITEERIYANALLFRILRQHVSQDIFRGFTSNMGTFIKNTNSDDTKAVLELLEASHLALEAGKILIEAKKFSAGILKNIINSNVENKVGEDNTNSKEVAIRIKTHSLGWFYSVHEFVANLQQVFLMLSNLQAQEYILPPQNRAALLMRCYESLQE</sequence>
<gene>
    <name evidence="1" type="ORF">LOK49_LG04G02907</name>
</gene>
<proteinExistence type="predicted"/>
<accession>A0ACC0HZE1</accession>
<name>A0ACC0HZE1_9ERIC</name>
<reference evidence="1 2" key="1">
    <citation type="journal article" date="2022" name="Plant J.">
        <title>Chromosome-level genome of Camellia lanceoleosa provides a valuable resource for understanding genome evolution and self-incompatibility.</title>
        <authorList>
            <person name="Gong W."/>
            <person name="Xiao S."/>
            <person name="Wang L."/>
            <person name="Liao Z."/>
            <person name="Chang Y."/>
            <person name="Mo W."/>
            <person name="Hu G."/>
            <person name="Li W."/>
            <person name="Zhao G."/>
            <person name="Zhu H."/>
            <person name="Hu X."/>
            <person name="Ji K."/>
            <person name="Xiang X."/>
            <person name="Song Q."/>
            <person name="Yuan D."/>
            <person name="Jin S."/>
            <person name="Zhang L."/>
        </authorList>
    </citation>
    <scope>NUCLEOTIDE SEQUENCE [LARGE SCALE GENOMIC DNA]</scope>
    <source>
        <strain evidence="1">SQ_2022a</strain>
    </source>
</reference>
<comment type="caution">
    <text evidence="1">The sequence shown here is derived from an EMBL/GenBank/DDBJ whole genome shotgun (WGS) entry which is preliminary data.</text>
</comment>
<dbReference type="EMBL" id="CM045759">
    <property type="protein sequence ID" value="KAI8017211.1"/>
    <property type="molecule type" value="Genomic_DNA"/>
</dbReference>
<dbReference type="Proteomes" id="UP001060215">
    <property type="component" value="Chromosome 2"/>
</dbReference>
<evidence type="ECO:0000313" key="1">
    <source>
        <dbReference type="EMBL" id="KAI8017211.1"/>
    </source>
</evidence>
<protein>
    <submittedName>
        <fullName evidence="1">Alpha-farnesene synthase</fullName>
    </submittedName>
</protein>
<keyword evidence="2" id="KW-1185">Reference proteome</keyword>
<evidence type="ECO:0000313" key="2">
    <source>
        <dbReference type="Proteomes" id="UP001060215"/>
    </source>
</evidence>
<organism evidence="1 2">
    <name type="scientific">Camellia lanceoleosa</name>
    <dbReference type="NCBI Taxonomy" id="1840588"/>
    <lineage>
        <taxon>Eukaryota</taxon>
        <taxon>Viridiplantae</taxon>
        <taxon>Streptophyta</taxon>
        <taxon>Embryophyta</taxon>
        <taxon>Tracheophyta</taxon>
        <taxon>Spermatophyta</taxon>
        <taxon>Magnoliopsida</taxon>
        <taxon>eudicotyledons</taxon>
        <taxon>Gunneridae</taxon>
        <taxon>Pentapetalae</taxon>
        <taxon>asterids</taxon>
        <taxon>Ericales</taxon>
        <taxon>Theaceae</taxon>
        <taxon>Camellia</taxon>
    </lineage>
</organism>